<accession>A0A7K3WPK2</accession>
<dbReference type="AlphaFoldDB" id="A0A7K3WPK2"/>
<name>A0A7K3WPK2_9FLAO</name>
<proteinExistence type="predicted"/>
<sequence length="332" mass="38947">MTMNTLPKISIVTPSFNQGQYLEQTIDSVLSQDYPNLEYFIVDGGSTDNSKEIIEKYAKHLTWWVSEKDNGQSHAINKGLSRATGEIINWINSDDYYEPDALKTVAKAFENPKITMATFRANVFGLQNRRSRGTDLYQDNLPKAIAYSRIDQPETFFRKSAIDHIGLLNEDLHYCMDKEWLMRYFLFFGNQRTMSIDSTILNFRYHEDSKSTLHQTKFEQEADRIYLSLATKHNYEPAVNAIKAINQNSLAELEFTLKFTNNETIHYALNYYLFKRYCEKYEALEWSACSKLAKQINLYWLARIDRSFLVKLERKRKLLPTSIIKLLRKGRR</sequence>
<dbReference type="Gene3D" id="3.90.550.10">
    <property type="entry name" value="Spore Coat Polysaccharide Biosynthesis Protein SpsA, Chain A"/>
    <property type="match status" value="1"/>
</dbReference>
<dbReference type="PANTHER" id="PTHR22916">
    <property type="entry name" value="GLYCOSYLTRANSFERASE"/>
    <property type="match status" value="1"/>
</dbReference>
<dbReference type="Proteomes" id="UP000486602">
    <property type="component" value="Unassembled WGS sequence"/>
</dbReference>
<feature type="domain" description="Glycosyltransferase 2-like" evidence="1">
    <location>
        <begin position="10"/>
        <end position="156"/>
    </location>
</feature>
<dbReference type="EMBL" id="JAAGVY010000011">
    <property type="protein sequence ID" value="NEN23418.1"/>
    <property type="molecule type" value="Genomic_DNA"/>
</dbReference>
<evidence type="ECO:0000313" key="2">
    <source>
        <dbReference type="EMBL" id="NEN23418.1"/>
    </source>
</evidence>
<comment type="caution">
    <text evidence="2">The sequence shown here is derived from an EMBL/GenBank/DDBJ whole genome shotgun (WGS) entry which is preliminary data.</text>
</comment>
<evidence type="ECO:0000259" key="1">
    <source>
        <dbReference type="Pfam" id="PF00535"/>
    </source>
</evidence>
<keyword evidence="3" id="KW-1185">Reference proteome</keyword>
<dbReference type="SUPFAM" id="SSF53448">
    <property type="entry name" value="Nucleotide-diphospho-sugar transferases"/>
    <property type="match status" value="1"/>
</dbReference>
<dbReference type="Pfam" id="PF00535">
    <property type="entry name" value="Glycos_transf_2"/>
    <property type="match status" value="1"/>
</dbReference>
<dbReference type="PANTHER" id="PTHR22916:SF65">
    <property type="entry name" value="SLR1065 PROTEIN"/>
    <property type="match status" value="1"/>
</dbReference>
<organism evidence="2 3">
    <name type="scientific">Cryomorpha ignava</name>
    <dbReference type="NCBI Taxonomy" id="101383"/>
    <lineage>
        <taxon>Bacteria</taxon>
        <taxon>Pseudomonadati</taxon>
        <taxon>Bacteroidota</taxon>
        <taxon>Flavobacteriia</taxon>
        <taxon>Flavobacteriales</taxon>
        <taxon>Cryomorphaceae</taxon>
        <taxon>Cryomorpha</taxon>
    </lineage>
</organism>
<reference evidence="2 3" key="1">
    <citation type="submission" date="2020-02" db="EMBL/GenBank/DDBJ databases">
        <title>Out from the shadows clarifying the taxonomy of the family Cryomorphaceae and related taxa by utilizing the GTDB taxonomic framework.</title>
        <authorList>
            <person name="Bowman J.P."/>
        </authorList>
    </citation>
    <scope>NUCLEOTIDE SEQUENCE [LARGE SCALE GENOMIC DNA]</scope>
    <source>
        <strain evidence="2 3">QSSC 1-22</strain>
    </source>
</reference>
<keyword evidence="2" id="KW-0808">Transferase</keyword>
<dbReference type="GO" id="GO:0016758">
    <property type="term" value="F:hexosyltransferase activity"/>
    <property type="evidence" value="ECO:0007669"/>
    <property type="project" value="UniProtKB-ARBA"/>
</dbReference>
<dbReference type="CDD" id="cd06433">
    <property type="entry name" value="GT_2_WfgS_like"/>
    <property type="match status" value="1"/>
</dbReference>
<dbReference type="InterPro" id="IPR029044">
    <property type="entry name" value="Nucleotide-diphossugar_trans"/>
</dbReference>
<dbReference type="InterPro" id="IPR001173">
    <property type="entry name" value="Glyco_trans_2-like"/>
</dbReference>
<gene>
    <name evidence="2" type="ORF">G3O08_07885</name>
</gene>
<protein>
    <submittedName>
        <fullName evidence="2">Glycosyltransferase</fullName>
    </submittedName>
</protein>
<evidence type="ECO:0000313" key="3">
    <source>
        <dbReference type="Proteomes" id="UP000486602"/>
    </source>
</evidence>